<dbReference type="NCBIfam" id="NF005750">
    <property type="entry name" value="PRK07574.1"/>
    <property type="match status" value="1"/>
</dbReference>
<comment type="catalytic activity">
    <reaction evidence="7">
        <text>(R)-lactate + NAD(+) = pyruvate + NADH + H(+)</text>
        <dbReference type="Rhea" id="RHEA:16369"/>
        <dbReference type="ChEBI" id="CHEBI:15361"/>
        <dbReference type="ChEBI" id="CHEBI:15378"/>
        <dbReference type="ChEBI" id="CHEBI:16004"/>
        <dbReference type="ChEBI" id="CHEBI:57540"/>
        <dbReference type="ChEBI" id="CHEBI:57945"/>
        <dbReference type="EC" id="1.1.1.28"/>
    </reaction>
</comment>
<gene>
    <name evidence="11" type="ordered locus">SSP2393</name>
</gene>
<dbReference type="HOGENOM" id="CLU_019796_0_0_9"/>
<dbReference type="PROSITE" id="PS00670">
    <property type="entry name" value="D_2_HYDROXYACID_DH_2"/>
    <property type="match status" value="1"/>
</dbReference>
<proteinExistence type="inferred from homology"/>
<evidence type="ECO:0000256" key="2">
    <source>
        <dbReference type="ARBA" id="ARBA00012969"/>
    </source>
</evidence>
<evidence type="ECO:0000256" key="3">
    <source>
        <dbReference type="ARBA" id="ARBA00014095"/>
    </source>
</evidence>
<evidence type="ECO:0000256" key="4">
    <source>
        <dbReference type="ARBA" id="ARBA00023002"/>
    </source>
</evidence>
<evidence type="ECO:0000256" key="7">
    <source>
        <dbReference type="ARBA" id="ARBA00049040"/>
    </source>
</evidence>
<reference evidence="11 12" key="1">
    <citation type="journal article" date="2005" name="Proc. Natl. Acad. Sci. U.S.A.">
        <title>Whole genome sequence of Staphylococcus saprophyticus reveals the pathogenesis of uncomplicated urinary tract infection.</title>
        <authorList>
            <person name="Kuroda M."/>
            <person name="Yamashita A."/>
            <person name="Hirakawa H."/>
            <person name="Kumano M."/>
            <person name="Morikawa K."/>
            <person name="Higashide M."/>
            <person name="Maruyama A."/>
            <person name="Inose Y."/>
            <person name="Matoba K."/>
            <person name="Toh H."/>
            <person name="Kuhara S."/>
            <person name="Hattori M."/>
            <person name="Ohta T."/>
        </authorList>
    </citation>
    <scope>NUCLEOTIDE SEQUENCE [LARGE SCALE GENOMIC DNA]</scope>
    <source>
        <strain evidence="12">ATCC 15305 / DSM 20229 / NCIMB 8711 / NCTC 7292 / S-41</strain>
    </source>
</reference>
<dbReference type="PROSITE" id="PS00671">
    <property type="entry name" value="D_2_HYDROXYACID_DH_3"/>
    <property type="match status" value="1"/>
</dbReference>
<dbReference type="Pfam" id="PF02826">
    <property type="entry name" value="2-Hacid_dh_C"/>
    <property type="match status" value="1"/>
</dbReference>
<organism evidence="11 12">
    <name type="scientific">Staphylococcus saprophyticus subsp. saprophyticus (strain ATCC 15305 / DSM 20229 / NCIMB 8711 / NCTC 7292 / S-41)</name>
    <dbReference type="NCBI Taxonomy" id="342451"/>
    <lineage>
        <taxon>Bacteria</taxon>
        <taxon>Bacillati</taxon>
        <taxon>Bacillota</taxon>
        <taxon>Bacilli</taxon>
        <taxon>Bacillales</taxon>
        <taxon>Staphylococcaceae</taxon>
        <taxon>Staphylococcus</taxon>
    </lineage>
</organism>
<sequence length="389" mass="43531">MLFANYVLNDSFKEVVCANRIEYFFASKMHISSVTLHSFKNKLLGEISMKIVALFPESVAGEDNQLLNTERAIGLKPFLEEKGHEFVILTDNEADLDKHLADMDIVISAPFYSAYMTKERIEKAPNLKLVITAGVGSDHVDLQAASEHNIGVVEVTGSNTISVAEHAVMDLLILLRNYEEGHRQAKDGEWNLSKVGNHVHELQIKTIGIFGFGRIGQLVAERLAPFNVTIQHYDPINQKDNEHSTFVNFDELVSTSDAVTIHAPLTPETDNLFDYDVLSRMKVGSYLVNTARGKIVNTNDLVELLNAKHIQGYAGDVWYPQPAPADHPWRTMPRNGMTVHYSGMTLEAQARIEEGVKDILTRFFNNEPFQDKDIIVDAGKISSKSYTAK</sequence>
<dbReference type="GO" id="GO:0051287">
    <property type="term" value="F:NAD binding"/>
    <property type="evidence" value="ECO:0007669"/>
    <property type="project" value="InterPro"/>
</dbReference>
<protein>
    <recommendedName>
        <fullName evidence="3">D-lactate dehydrogenase</fullName>
        <ecNumber evidence="2">1.1.1.28</ecNumber>
    </recommendedName>
    <alternativeName>
        <fullName evidence="6">D-specific 2-hydroxyacid dehydrogenase</fullName>
    </alternativeName>
</protein>
<name>Q49UN3_STAS1</name>
<evidence type="ECO:0000259" key="10">
    <source>
        <dbReference type="Pfam" id="PF02826"/>
    </source>
</evidence>
<keyword evidence="12" id="KW-1185">Reference proteome</keyword>
<accession>Q49UN3</accession>
<dbReference type="InterPro" id="IPR006140">
    <property type="entry name" value="D-isomer_DH_NAD-bd"/>
</dbReference>
<evidence type="ECO:0000313" key="11">
    <source>
        <dbReference type="EMBL" id="BAE19538.1"/>
    </source>
</evidence>
<evidence type="ECO:0000256" key="6">
    <source>
        <dbReference type="ARBA" id="ARBA00030947"/>
    </source>
</evidence>
<dbReference type="AlphaFoldDB" id="Q49UN3"/>
<evidence type="ECO:0000256" key="1">
    <source>
        <dbReference type="ARBA" id="ARBA00005854"/>
    </source>
</evidence>
<dbReference type="Pfam" id="PF00389">
    <property type="entry name" value="2-Hacid_dh"/>
    <property type="match status" value="1"/>
</dbReference>
<dbReference type="SUPFAM" id="SSF52283">
    <property type="entry name" value="Formate/glycerate dehydrogenase catalytic domain-like"/>
    <property type="match status" value="1"/>
</dbReference>
<comment type="similarity">
    <text evidence="1 8">Belongs to the D-isomer specific 2-hydroxyacid dehydrogenase family.</text>
</comment>
<keyword evidence="4 8" id="KW-0560">Oxidoreductase</keyword>
<dbReference type="InterPro" id="IPR036291">
    <property type="entry name" value="NAD(P)-bd_dom_sf"/>
</dbReference>
<evidence type="ECO:0000259" key="9">
    <source>
        <dbReference type="Pfam" id="PF00389"/>
    </source>
</evidence>
<feature type="domain" description="D-isomer specific 2-hydroxyacid dehydrogenase catalytic" evidence="9">
    <location>
        <begin position="77"/>
        <end position="368"/>
    </location>
</feature>
<dbReference type="GO" id="GO:0008720">
    <property type="term" value="F:D-lactate dehydrogenase (NAD+) activity"/>
    <property type="evidence" value="ECO:0007669"/>
    <property type="project" value="UniProtKB-EC"/>
</dbReference>
<dbReference type="InterPro" id="IPR006139">
    <property type="entry name" value="D-isomer_2_OHA_DH_cat_dom"/>
</dbReference>
<dbReference type="InterPro" id="IPR029752">
    <property type="entry name" value="D-isomer_DH_CS1"/>
</dbReference>
<feature type="domain" description="D-isomer specific 2-hydroxyacid dehydrogenase NAD-binding" evidence="10">
    <location>
        <begin position="169"/>
        <end position="341"/>
    </location>
</feature>
<dbReference type="eggNOG" id="COG1052">
    <property type="taxonomic scope" value="Bacteria"/>
</dbReference>
<dbReference type="Proteomes" id="UP000006371">
    <property type="component" value="Chromosome"/>
</dbReference>
<dbReference type="KEGG" id="ssp:SSP2393"/>
<dbReference type="PANTHER" id="PTHR42938">
    <property type="entry name" value="FORMATE DEHYDROGENASE 1"/>
    <property type="match status" value="1"/>
</dbReference>
<keyword evidence="5" id="KW-0520">NAD</keyword>
<dbReference type="EC" id="1.1.1.28" evidence="2"/>
<dbReference type="EMBL" id="AP008934">
    <property type="protein sequence ID" value="BAE19538.1"/>
    <property type="molecule type" value="Genomic_DNA"/>
</dbReference>
<dbReference type="Gene3D" id="3.40.50.720">
    <property type="entry name" value="NAD(P)-binding Rossmann-like Domain"/>
    <property type="match status" value="2"/>
</dbReference>
<dbReference type="PANTHER" id="PTHR42938:SF9">
    <property type="entry name" value="FORMATE DEHYDROGENASE 1"/>
    <property type="match status" value="1"/>
</dbReference>
<evidence type="ECO:0000256" key="8">
    <source>
        <dbReference type="RuleBase" id="RU003719"/>
    </source>
</evidence>
<dbReference type="InterPro" id="IPR029753">
    <property type="entry name" value="D-isomer_DH_CS"/>
</dbReference>
<dbReference type="PROSITE" id="PS00065">
    <property type="entry name" value="D_2_HYDROXYACID_DH_1"/>
    <property type="match status" value="1"/>
</dbReference>
<evidence type="ECO:0000313" key="12">
    <source>
        <dbReference type="Proteomes" id="UP000006371"/>
    </source>
</evidence>
<evidence type="ECO:0000256" key="5">
    <source>
        <dbReference type="ARBA" id="ARBA00023027"/>
    </source>
</evidence>
<dbReference type="SUPFAM" id="SSF51735">
    <property type="entry name" value="NAD(P)-binding Rossmann-fold domains"/>
    <property type="match status" value="1"/>
</dbReference>